<reference evidence="3" key="1">
    <citation type="journal article" date="2019" name="Int. J. Syst. Evol. Microbiol.">
        <title>The Global Catalogue of Microorganisms (GCM) 10K type strain sequencing project: providing services to taxonomists for standard genome sequencing and annotation.</title>
        <authorList>
            <consortium name="The Broad Institute Genomics Platform"/>
            <consortium name="The Broad Institute Genome Sequencing Center for Infectious Disease"/>
            <person name="Wu L."/>
            <person name="Ma J."/>
        </authorList>
    </citation>
    <scope>NUCLEOTIDE SEQUENCE [LARGE SCALE GENOMIC DNA]</scope>
    <source>
        <strain evidence="3">JCM 17939</strain>
    </source>
</reference>
<proteinExistence type="predicted"/>
<protein>
    <submittedName>
        <fullName evidence="2">Uncharacterized protein</fullName>
    </submittedName>
</protein>
<dbReference type="EMBL" id="BAABHK010000015">
    <property type="protein sequence ID" value="GAA4635281.1"/>
    <property type="molecule type" value="Genomic_DNA"/>
</dbReference>
<comment type="caution">
    <text evidence="2">The sequence shown here is derived from an EMBL/GenBank/DDBJ whole genome shotgun (WGS) entry which is preliminary data.</text>
</comment>
<sequence length="123" mass="12189">MTGRVLKWAGGLLAVAALVALGGYFAAVGLDKADKLASVIGVFVAVAGLAVAVYGMVADRRAADGGRAAGRVTAPGERSIAIGGDNSGIASTGDGAINVQQQAKASGNGRIYQAGRDMTINDK</sequence>
<evidence type="ECO:0000313" key="3">
    <source>
        <dbReference type="Proteomes" id="UP001501442"/>
    </source>
</evidence>
<feature type="transmembrane region" description="Helical" evidence="1">
    <location>
        <begin position="12"/>
        <end position="30"/>
    </location>
</feature>
<dbReference type="RefSeq" id="WP_345438243.1">
    <property type="nucleotide sequence ID" value="NZ_BAABHK010000015.1"/>
</dbReference>
<feature type="transmembrane region" description="Helical" evidence="1">
    <location>
        <begin position="36"/>
        <end position="57"/>
    </location>
</feature>
<keyword evidence="1" id="KW-0472">Membrane</keyword>
<keyword evidence="3" id="KW-1185">Reference proteome</keyword>
<gene>
    <name evidence="2" type="ORF">GCM10023196_080130</name>
</gene>
<accession>A0ABP8UQ12</accession>
<keyword evidence="1" id="KW-1133">Transmembrane helix</keyword>
<name>A0ABP8UQ12_9ACTN</name>
<evidence type="ECO:0000313" key="2">
    <source>
        <dbReference type="EMBL" id="GAA4635281.1"/>
    </source>
</evidence>
<keyword evidence="1" id="KW-0812">Transmembrane</keyword>
<organism evidence="2 3">
    <name type="scientific">Actinoallomurus vinaceus</name>
    <dbReference type="NCBI Taxonomy" id="1080074"/>
    <lineage>
        <taxon>Bacteria</taxon>
        <taxon>Bacillati</taxon>
        <taxon>Actinomycetota</taxon>
        <taxon>Actinomycetes</taxon>
        <taxon>Streptosporangiales</taxon>
        <taxon>Thermomonosporaceae</taxon>
        <taxon>Actinoallomurus</taxon>
    </lineage>
</organism>
<evidence type="ECO:0000256" key="1">
    <source>
        <dbReference type="SAM" id="Phobius"/>
    </source>
</evidence>
<dbReference type="Proteomes" id="UP001501442">
    <property type="component" value="Unassembled WGS sequence"/>
</dbReference>